<dbReference type="Proteomes" id="UP001318860">
    <property type="component" value="Unassembled WGS sequence"/>
</dbReference>
<proteinExistence type="predicted"/>
<evidence type="ECO:0000313" key="2">
    <source>
        <dbReference type="Proteomes" id="UP001318860"/>
    </source>
</evidence>
<organism evidence="1 2">
    <name type="scientific">Rehmannia glutinosa</name>
    <name type="common">Chinese foxglove</name>
    <dbReference type="NCBI Taxonomy" id="99300"/>
    <lineage>
        <taxon>Eukaryota</taxon>
        <taxon>Viridiplantae</taxon>
        <taxon>Streptophyta</taxon>
        <taxon>Embryophyta</taxon>
        <taxon>Tracheophyta</taxon>
        <taxon>Spermatophyta</taxon>
        <taxon>Magnoliopsida</taxon>
        <taxon>eudicotyledons</taxon>
        <taxon>Gunneridae</taxon>
        <taxon>Pentapetalae</taxon>
        <taxon>asterids</taxon>
        <taxon>lamiids</taxon>
        <taxon>Lamiales</taxon>
        <taxon>Orobanchaceae</taxon>
        <taxon>Rehmannieae</taxon>
        <taxon>Rehmannia</taxon>
    </lineage>
</organism>
<evidence type="ECO:0008006" key="3">
    <source>
        <dbReference type="Google" id="ProtNLM"/>
    </source>
</evidence>
<accession>A0ABR0X9B5</accession>
<comment type="caution">
    <text evidence="1">The sequence shown here is derived from an EMBL/GenBank/DDBJ whole genome shotgun (WGS) entry which is preliminary data.</text>
</comment>
<sequence length="174" mass="19723">MCSIYVVDKPKVHKISSMAENEIEVIEIGDSSPSPEKGTPLRPVFCLKNRDGIKKAEEREECFILEFDPDDDLETLKFSVRKDSDDNAEADLLVVAEKGQVVACRDYPHPRHTCAKYPFETTPHDSHCELCFCYVCDLSAPCSKWVGSSGHCHAFNNEAWNEEKQVKRQLLKTS</sequence>
<reference evidence="1 2" key="1">
    <citation type="journal article" date="2021" name="Comput. Struct. Biotechnol. J.">
        <title>De novo genome assembly of the potent medicinal plant Rehmannia glutinosa using nanopore technology.</title>
        <authorList>
            <person name="Ma L."/>
            <person name="Dong C."/>
            <person name="Song C."/>
            <person name="Wang X."/>
            <person name="Zheng X."/>
            <person name="Niu Y."/>
            <person name="Chen S."/>
            <person name="Feng W."/>
        </authorList>
    </citation>
    <scope>NUCLEOTIDE SEQUENCE [LARGE SCALE GENOMIC DNA]</scope>
    <source>
        <strain evidence="1">DH-2019</strain>
    </source>
</reference>
<protein>
    <recommendedName>
        <fullName evidence="3">RPM1 interacting protein 13</fullName>
    </recommendedName>
</protein>
<evidence type="ECO:0000313" key="1">
    <source>
        <dbReference type="EMBL" id="KAK6155476.1"/>
    </source>
</evidence>
<dbReference type="PANTHER" id="PTHR33443:SF30">
    <property type="entry name" value="SARCOSINE DEHYDROGENASE-2C PROTEIN"/>
    <property type="match status" value="1"/>
</dbReference>
<name>A0ABR0X9B5_REHGL</name>
<dbReference type="InterPro" id="IPR053234">
    <property type="entry name" value="RPM1_Interactor"/>
</dbReference>
<dbReference type="PANTHER" id="PTHR33443">
    <property type="entry name" value="ZGC:112980"/>
    <property type="match status" value="1"/>
</dbReference>
<keyword evidence="2" id="KW-1185">Reference proteome</keyword>
<dbReference type="EMBL" id="JABTTQ020000005">
    <property type="protein sequence ID" value="KAK6155476.1"/>
    <property type="molecule type" value="Genomic_DNA"/>
</dbReference>
<gene>
    <name evidence="1" type="ORF">DH2020_009724</name>
</gene>